<evidence type="ECO:0000256" key="1">
    <source>
        <dbReference type="SAM" id="SignalP"/>
    </source>
</evidence>
<dbReference type="RefSeq" id="WP_379729680.1">
    <property type="nucleotide sequence ID" value="NZ_JBHRYJ010000006.1"/>
</dbReference>
<gene>
    <name evidence="3" type="ORF">ACFOOQ_20990</name>
</gene>
<dbReference type="InterPro" id="IPR028250">
    <property type="entry name" value="DsbDN"/>
</dbReference>
<accession>A0ABV7VPJ2</accession>
<protein>
    <submittedName>
        <fullName evidence="3">Protein-disulfide reductase DsbD domain-containing protein</fullName>
    </submittedName>
</protein>
<feature type="signal peptide" evidence="1">
    <location>
        <begin position="1"/>
        <end position="23"/>
    </location>
</feature>
<keyword evidence="1" id="KW-0732">Signal</keyword>
<feature type="domain" description="Thiol:disulfide interchange protein DsbD N-terminal" evidence="2">
    <location>
        <begin position="35"/>
        <end position="147"/>
    </location>
</feature>
<dbReference type="Pfam" id="PF11412">
    <property type="entry name" value="DsbD_N"/>
    <property type="match status" value="1"/>
</dbReference>
<sequence>MKNRNMRRILAVLAVLLPLPAAAQVVTTLERSAPDPARLDIVDGGNGSIGLRVRLAPGWKFYWRTPGEGGVPPQFDWSGSQNLKAAQMAWPAPHRITIGDADLFGYVDEVILPVMIVPQKTGAAIDLALRAEYGVCKDICILREDHLQHRIAAQPVADPQAAALLADWRARVPQPAAAAGVKLVSRLEQNGRLSVILSSDRPLHQPDLLVEGTPDAWFGRPVVTLATDGRQAQFVLPVTPPAAAAGPLVLTLLDGGRAAELTLPKP</sequence>
<dbReference type="Proteomes" id="UP001595711">
    <property type="component" value="Unassembled WGS sequence"/>
</dbReference>
<proteinExistence type="predicted"/>
<evidence type="ECO:0000313" key="4">
    <source>
        <dbReference type="Proteomes" id="UP001595711"/>
    </source>
</evidence>
<comment type="caution">
    <text evidence="3">The sequence shown here is derived from an EMBL/GenBank/DDBJ whole genome shotgun (WGS) entry which is preliminary data.</text>
</comment>
<keyword evidence="4" id="KW-1185">Reference proteome</keyword>
<name>A0ABV7VPJ2_9PROT</name>
<evidence type="ECO:0000313" key="3">
    <source>
        <dbReference type="EMBL" id="MFC3678043.1"/>
    </source>
</evidence>
<dbReference type="EMBL" id="JBHRYJ010000006">
    <property type="protein sequence ID" value="MFC3678043.1"/>
    <property type="molecule type" value="Genomic_DNA"/>
</dbReference>
<evidence type="ECO:0000259" key="2">
    <source>
        <dbReference type="Pfam" id="PF11412"/>
    </source>
</evidence>
<feature type="chain" id="PRO_5045809392" evidence="1">
    <location>
        <begin position="24"/>
        <end position="266"/>
    </location>
</feature>
<organism evidence="3 4">
    <name type="scientific">Ferrovibrio xuzhouensis</name>
    <dbReference type="NCBI Taxonomy" id="1576914"/>
    <lineage>
        <taxon>Bacteria</taxon>
        <taxon>Pseudomonadati</taxon>
        <taxon>Pseudomonadota</taxon>
        <taxon>Alphaproteobacteria</taxon>
        <taxon>Rhodospirillales</taxon>
        <taxon>Rhodospirillaceae</taxon>
        <taxon>Ferrovibrio</taxon>
    </lineage>
</organism>
<reference evidence="4" key="1">
    <citation type="journal article" date="2019" name="Int. J. Syst. Evol. Microbiol.">
        <title>The Global Catalogue of Microorganisms (GCM) 10K type strain sequencing project: providing services to taxonomists for standard genome sequencing and annotation.</title>
        <authorList>
            <consortium name="The Broad Institute Genomics Platform"/>
            <consortium name="The Broad Institute Genome Sequencing Center for Infectious Disease"/>
            <person name="Wu L."/>
            <person name="Ma J."/>
        </authorList>
    </citation>
    <scope>NUCLEOTIDE SEQUENCE [LARGE SCALE GENOMIC DNA]</scope>
    <source>
        <strain evidence="4">KCTC 42182</strain>
    </source>
</reference>